<comment type="subcellular location">
    <subcellularLocation>
        <location evidence="1">Membrane</location>
        <topology evidence="1">Single-pass type IV membrane protein</topology>
    </subcellularLocation>
</comment>
<keyword evidence="10" id="KW-1185">Reference proteome</keyword>
<dbReference type="InterPro" id="IPR008962">
    <property type="entry name" value="PapD-like_sf"/>
</dbReference>
<keyword evidence="4 7" id="KW-1133">Transmembrane helix</keyword>
<evidence type="ECO:0000256" key="3">
    <source>
        <dbReference type="ARBA" id="ARBA00022692"/>
    </source>
</evidence>
<dbReference type="GO" id="GO:0005789">
    <property type="term" value="C:endoplasmic reticulum membrane"/>
    <property type="evidence" value="ECO:0007669"/>
    <property type="project" value="InterPro"/>
</dbReference>
<evidence type="ECO:0000256" key="5">
    <source>
        <dbReference type="ARBA" id="ARBA00023136"/>
    </source>
</evidence>
<dbReference type="SUPFAM" id="SSF49354">
    <property type="entry name" value="PapD-like"/>
    <property type="match status" value="1"/>
</dbReference>
<evidence type="ECO:0000256" key="2">
    <source>
        <dbReference type="ARBA" id="ARBA00008932"/>
    </source>
</evidence>
<dbReference type="EMBL" id="JBGBPQ010000007">
    <property type="protein sequence ID" value="KAL1522010.1"/>
    <property type="molecule type" value="Genomic_DNA"/>
</dbReference>
<accession>A0AB34JM55</accession>
<comment type="similarity">
    <text evidence="2">Belongs to the VAMP-associated protein (VAP) (TC 9.B.17) family.</text>
</comment>
<organism evidence="9 10">
    <name type="scientific">Prymnesium parvum</name>
    <name type="common">Toxic golden alga</name>
    <dbReference type="NCBI Taxonomy" id="97485"/>
    <lineage>
        <taxon>Eukaryota</taxon>
        <taxon>Haptista</taxon>
        <taxon>Haptophyta</taxon>
        <taxon>Prymnesiophyceae</taxon>
        <taxon>Prymnesiales</taxon>
        <taxon>Prymnesiaceae</taxon>
        <taxon>Prymnesium</taxon>
    </lineage>
</organism>
<feature type="region of interest" description="Disordered" evidence="6">
    <location>
        <begin position="226"/>
        <end position="254"/>
    </location>
</feature>
<evidence type="ECO:0000313" key="10">
    <source>
        <dbReference type="Proteomes" id="UP001515480"/>
    </source>
</evidence>
<dbReference type="InterPro" id="IPR013783">
    <property type="entry name" value="Ig-like_fold"/>
</dbReference>
<feature type="compositionally biased region" description="Polar residues" evidence="6">
    <location>
        <begin position="226"/>
        <end position="239"/>
    </location>
</feature>
<evidence type="ECO:0000256" key="7">
    <source>
        <dbReference type="SAM" id="Phobius"/>
    </source>
</evidence>
<dbReference type="GO" id="GO:0090158">
    <property type="term" value="P:endoplasmic reticulum membrane organization"/>
    <property type="evidence" value="ECO:0007669"/>
    <property type="project" value="TreeGrafter"/>
</dbReference>
<proteinExistence type="inferred from homology"/>
<dbReference type="GO" id="GO:0061817">
    <property type="term" value="P:endoplasmic reticulum-plasma membrane tethering"/>
    <property type="evidence" value="ECO:0007669"/>
    <property type="project" value="TreeGrafter"/>
</dbReference>
<evidence type="ECO:0000256" key="1">
    <source>
        <dbReference type="ARBA" id="ARBA00004211"/>
    </source>
</evidence>
<dbReference type="Proteomes" id="UP001515480">
    <property type="component" value="Unassembled WGS sequence"/>
</dbReference>
<protein>
    <recommendedName>
        <fullName evidence="8">MSP domain-containing protein</fullName>
    </recommendedName>
</protein>
<reference evidence="9 10" key="1">
    <citation type="journal article" date="2024" name="Science">
        <title>Giant polyketide synthase enzymes in the biosynthesis of giant marine polyether toxins.</title>
        <authorList>
            <person name="Fallon T.R."/>
            <person name="Shende V.V."/>
            <person name="Wierzbicki I.H."/>
            <person name="Pendleton A.L."/>
            <person name="Watervoot N.F."/>
            <person name="Auber R.P."/>
            <person name="Gonzalez D.J."/>
            <person name="Wisecaver J.H."/>
            <person name="Moore B.S."/>
        </authorList>
    </citation>
    <scope>NUCLEOTIDE SEQUENCE [LARGE SCALE GENOMIC DNA]</scope>
    <source>
        <strain evidence="9 10">12B1</strain>
    </source>
</reference>
<dbReference type="InterPro" id="IPR000535">
    <property type="entry name" value="MSP_dom"/>
</dbReference>
<evidence type="ECO:0000256" key="4">
    <source>
        <dbReference type="ARBA" id="ARBA00022989"/>
    </source>
</evidence>
<feature type="transmembrane region" description="Helical" evidence="7">
    <location>
        <begin position="259"/>
        <end position="278"/>
    </location>
</feature>
<evidence type="ECO:0000313" key="9">
    <source>
        <dbReference type="EMBL" id="KAL1522010.1"/>
    </source>
</evidence>
<evidence type="ECO:0000259" key="8">
    <source>
        <dbReference type="PROSITE" id="PS50202"/>
    </source>
</evidence>
<feature type="region of interest" description="Disordered" evidence="6">
    <location>
        <begin position="164"/>
        <end position="183"/>
    </location>
</feature>
<gene>
    <name evidence="9" type="ORF">AB1Y20_021655</name>
</gene>
<dbReference type="PANTHER" id="PTHR10809">
    <property type="entry name" value="VESICLE-ASSOCIATED MEMBRANE PROTEIN-ASSOCIATED PROTEIN"/>
    <property type="match status" value="1"/>
</dbReference>
<dbReference type="AlphaFoldDB" id="A0AB34JM55"/>
<name>A0AB34JM55_PRYPA</name>
<keyword evidence="3 7" id="KW-0812">Transmembrane</keyword>
<feature type="domain" description="MSP" evidence="8">
    <location>
        <begin position="4"/>
        <end position="113"/>
    </location>
</feature>
<dbReference type="Gene3D" id="2.60.40.10">
    <property type="entry name" value="Immunoglobulins"/>
    <property type="match status" value="1"/>
</dbReference>
<comment type="caution">
    <text evidence="9">The sequence shown here is derived from an EMBL/GenBank/DDBJ whole genome shotgun (WGS) entry which is preliminary data.</text>
</comment>
<dbReference type="InterPro" id="IPR016763">
    <property type="entry name" value="VAP"/>
</dbReference>
<dbReference type="Pfam" id="PF00635">
    <property type="entry name" value="Motile_Sperm"/>
    <property type="match status" value="1"/>
</dbReference>
<dbReference type="GO" id="GO:0005886">
    <property type="term" value="C:plasma membrane"/>
    <property type="evidence" value="ECO:0007669"/>
    <property type="project" value="TreeGrafter"/>
</dbReference>
<sequence length="295" mass="32145">MVSDVSWEPSTLSFAIAVNKVAVQTLHAVNHSSTTAYSYKVKTTNPKRYSVRPNVGVMWPGESARVLTMPLSEELANELLELPAEERRDRLGELWSGNEQKDAHVEKIRCHFSLDGTRSAPIPEEGPVAPYTPEPHDVPESLANTYTAAEESIVHGIPVPAATPEARAAHPRREATPPPSDLTGEVSRLLAAEREANAEHRRVMKLHLDRMNDVLKEQQAMTRTLQARVEAQQTAQRALQSELEKHRAPPPAPRGSSPLLFIALGAMAAFAAAAAFGFRMDGGAAAPPGPNREEL</sequence>
<dbReference type="PANTHER" id="PTHR10809:SF6">
    <property type="entry name" value="AT11025P-RELATED"/>
    <property type="match status" value="1"/>
</dbReference>
<keyword evidence="5 7" id="KW-0472">Membrane</keyword>
<evidence type="ECO:0000256" key="6">
    <source>
        <dbReference type="SAM" id="MobiDB-lite"/>
    </source>
</evidence>
<dbReference type="PROSITE" id="PS50202">
    <property type="entry name" value="MSP"/>
    <property type="match status" value="1"/>
</dbReference>